<accession>C4V368</accession>
<dbReference type="EMBL" id="ACLA01000013">
    <property type="protein sequence ID" value="EEQ48680.1"/>
    <property type="molecule type" value="Genomic_DNA"/>
</dbReference>
<dbReference type="HOGENOM" id="CLU_1991140_0_0_9"/>
<organism evidence="1 2">
    <name type="scientific">Selenomonas flueggei ATCC 43531</name>
    <dbReference type="NCBI Taxonomy" id="638302"/>
    <lineage>
        <taxon>Bacteria</taxon>
        <taxon>Bacillati</taxon>
        <taxon>Bacillota</taxon>
        <taxon>Negativicutes</taxon>
        <taxon>Selenomonadales</taxon>
        <taxon>Selenomonadaceae</taxon>
        <taxon>Selenomonas</taxon>
    </lineage>
</organism>
<proteinExistence type="predicted"/>
<evidence type="ECO:0000313" key="1">
    <source>
        <dbReference type="EMBL" id="EEQ48680.1"/>
    </source>
</evidence>
<keyword evidence="2" id="KW-1185">Reference proteome</keyword>
<comment type="caution">
    <text evidence="1">The sequence shown here is derived from an EMBL/GenBank/DDBJ whole genome shotgun (WGS) entry which is preliminary data.</text>
</comment>
<gene>
    <name evidence="1" type="ORF">HMPREF0908_0962</name>
</gene>
<reference evidence="1 2" key="1">
    <citation type="submission" date="2009-04" db="EMBL/GenBank/DDBJ databases">
        <authorList>
            <person name="Qin X."/>
            <person name="Bachman B."/>
            <person name="Battles P."/>
            <person name="Bell A."/>
            <person name="Bess C."/>
            <person name="Bickham C."/>
            <person name="Chaboub L."/>
            <person name="Chen D."/>
            <person name="Coyle M."/>
            <person name="Deiros D.R."/>
            <person name="Dinh H."/>
            <person name="Forbes L."/>
            <person name="Fowler G."/>
            <person name="Francisco L."/>
            <person name="Fu Q."/>
            <person name="Gubbala S."/>
            <person name="Hale W."/>
            <person name="Han Y."/>
            <person name="Hemphill L."/>
            <person name="Highlander S.K."/>
            <person name="Hirani K."/>
            <person name="Hogues M."/>
            <person name="Jackson L."/>
            <person name="Jakkamsetti A."/>
            <person name="Javaid M."/>
            <person name="Jiang H."/>
            <person name="Korchina V."/>
            <person name="Kovar C."/>
            <person name="Lara F."/>
            <person name="Lee S."/>
            <person name="Mata R."/>
            <person name="Mathew T."/>
            <person name="Moen C."/>
            <person name="Morales K."/>
            <person name="Munidasa M."/>
            <person name="Nazareth L."/>
            <person name="Ngo R."/>
            <person name="Nguyen L."/>
            <person name="Okwuonu G."/>
            <person name="Ongeri F."/>
            <person name="Patil S."/>
            <person name="Petrosino J."/>
            <person name="Pham C."/>
            <person name="Pham P."/>
            <person name="Pu L.-L."/>
            <person name="Puazo M."/>
            <person name="Raj R."/>
            <person name="Reid J."/>
            <person name="Rouhana J."/>
            <person name="Saada N."/>
            <person name="Shang Y."/>
            <person name="Simmons D."/>
            <person name="Thornton R."/>
            <person name="Warren J."/>
            <person name="Weissenberger G."/>
            <person name="Zhang J."/>
            <person name="Zhang L."/>
            <person name="Zhou C."/>
            <person name="Zhu D."/>
            <person name="Muzny D."/>
            <person name="Worley K."/>
            <person name="Gibbs R."/>
        </authorList>
    </citation>
    <scope>NUCLEOTIDE SEQUENCE [LARGE SCALE GENOMIC DNA]</scope>
    <source>
        <strain evidence="1 2">ATCC 43531</strain>
    </source>
</reference>
<protein>
    <submittedName>
        <fullName evidence="1">Uncharacterized protein</fullName>
    </submittedName>
</protein>
<evidence type="ECO:0000313" key="2">
    <source>
        <dbReference type="Proteomes" id="UP000005309"/>
    </source>
</evidence>
<dbReference type="Gene3D" id="3.40.470.10">
    <property type="entry name" value="Uracil-DNA glycosylase-like domain"/>
    <property type="match status" value="1"/>
</dbReference>
<sequence>MFGNDSIENIAFTNMVKCNVSSTTDKNPREMKDFCIAQLEIIKEEIKIIKPAKIVFYTGRNYDGYIRNLFGDFTVEVDGQCQIGKGNMPWLEAASETDGIRILRVGHPERKAMDFTDKISAWIQS</sequence>
<dbReference type="InterPro" id="IPR036895">
    <property type="entry name" value="Uracil-DNA_glycosylase-like_sf"/>
</dbReference>
<dbReference type="eggNOG" id="ENOG5033F9U">
    <property type="taxonomic scope" value="Bacteria"/>
</dbReference>
<dbReference type="Proteomes" id="UP000005309">
    <property type="component" value="Unassembled WGS sequence"/>
</dbReference>
<name>C4V368_9FIRM</name>
<dbReference type="AlphaFoldDB" id="C4V368"/>